<evidence type="ECO:0000313" key="4">
    <source>
        <dbReference type="EMBL" id="MFD0705468.1"/>
    </source>
</evidence>
<comment type="caution">
    <text evidence="4">The sequence shown here is derived from an EMBL/GenBank/DDBJ whole genome shotgun (WGS) entry which is preliminary data.</text>
</comment>
<feature type="compositionally biased region" description="Basic residues" evidence="1">
    <location>
        <begin position="1"/>
        <end position="16"/>
    </location>
</feature>
<dbReference type="Proteomes" id="UP001597036">
    <property type="component" value="Unassembled WGS sequence"/>
</dbReference>
<name>A0ABW2Y6R7_9BIFI</name>
<organism evidence="4 5">
    <name type="scientific">Alloscardovia venturai</name>
    <dbReference type="NCBI Taxonomy" id="1769421"/>
    <lineage>
        <taxon>Bacteria</taxon>
        <taxon>Bacillati</taxon>
        <taxon>Actinomycetota</taxon>
        <taxon>Actinomycetes</taxon>
        <taxon>Bifidobacteriales</taxon>
        <taxon>Bifidobacteriaceae</taxon>
        <taxon>Alloscardovia</taxon>
    </lineage>
</organism>
<dbReference type="Gene3D" id="3.90.1720.10">
    <property type="entry name" value="endopeptidase domain like (from Nostoc punctiforme)"/>
    <property type="match status" value="1"/>
</dbReference>
<keyword evidence="2" id="KW-1133">Transmembrane helix</keyword>
<feature type="region of interest" description="Disordered" evidence="1">
    <location>
        <begin position="1"/>
        <end position="27"/>
    </location>
</feature>
<dbReference type="Pfam" id="PF05257">
    <property type="entry name" value="CHAP"/>
    <property type="match status" value="1"/>
</dbReference>
<evidence type="ECO:0000259" key="3">
    <source>
        <dbReference type="PROSITE" id="PS50911"/>
    </source>
</evidence>
<evidence type="ECO:0000313" key="5">
    <source>
        <dbReference type="Proteomes" id="UP001597036"/>
    </source>
</evidence>
<reference evidence="5" key="1">
    <citation type="journal article" date="2019" name="Int. J. Syst. Evol. Microbiol.">
        <title>The Global Catalogue of Microorganisms (GCM) 10K type strain sequencing project: providing services to taxonomists for standard genome sequencing and annotation.</title>
        <authorList>
            <consortium name="The Broad Institute Genomics Platform"/>
            <consortium name="The Broad Institute Genome Sequencing Center for Infectious Disease"/>
            <person name="Wu L."/>
            <person name="Ma J."/>
        </authorList>
    </citation>
    <scope>NUCLEOTIDE SEQUENCE [LARGE SCALE GENOMIC DNA]</scope>
    <source>
        <strain evidence="5">CCM 8604</strain>
    </source>
</reference>
<dbReference type="InterPro" id="IPR007921">
    <property type="entry name" value="CHAP_dom"/>
</dbReference>
<feature type="compositionally biased region" description="Low complexity" evidence="1">
    <location>
        <begin position="18"/>
        <end position="27"/>
    </location>
</feature>
<dbReference type="RefSeq" id="WP_377939154.1">
    <property type="nucleotide sequence ID" value="NZ_JBHTHQ010000021.1"/>
</dbReference>
<accession>A0ABW2Y6R7</accession>
<evidence type="ECO:0000256" key="1">
    <source>
        <dbReference type="SAM" id="MobiDB-lite"/>
    </source>
</evidence>
<dbReference type="InterPro" id="IPR038765">
    <property type="entry name" value="Papain-like_cys_pep_sf"/>
</dbReference>
<dbReference type="SUPFAM" id="SSF54001">
    <property type="entry name" value="Cysteine proteinases"/>
    <property type="match status" value="1"/>
</dbReference>
<keyword evidence="2" id="KW-0472">Membrane</keyword>
<feature type="transmembrane region" description="Helical" evidence="2">
    <location>
        <begin position="59"/>
        <end position="80"/>
    </location>
</feature>
<gene>
    <name evidence="4" type="ORF">ACFQY8_06900</name>
</gene>
<dbReference type="PROSITE" id="PS50911">
    <property type="entry name" value="CHAP"/>
    <property type="match status" value="1"/>
</dbReference>
<dbReference type="EMBL" id="JBHTHQ010000021">
    <property type="protein sequence ID" value="MFD0705468.1"/>
    <property type="molecule type" value="Genomic_DNA"/>
</dbReference>
<feature type="domain" description="Peptidase C51" evidence="3">
    <location>
        <begin position="155"/>
        <end position="282"/>
    </location>
</feature>
<proteinExistence type="predicted"/>
<keyword evidence="2" id="KW-0812">Transmembrane</keyword>
<protein>
    <submittedName>
        <fullName evidence="4">CHAP domain-containing protein</fullName>
    </submittedName>
</protein>
<keyword evidence="5" id="KW-1185">Reference proteome</keyword>
<evidence type="ECO:0000256" key="2">
    <source>
        <dbReference type="SAM" id="Phobius"/>
    </source>
</evidence>
<sequence>MKHAAHKATPAKRTAKHASALTSTLATETLEQAVTREVNAMPRTRRERREYAKTRARKLRFTASSAVAMLFGTIGTAIAASAHTNLLDTTVAAAAAVDNSNTVKPTMTNAHDTVSRSTERATLTTEVQTTRVAGESWDLNSSSASLDLNNLSQQKGYGIKATEVDHPTGDTGNAYPFSQCTWWAYTRRHQLGLPVGSYFGNGGQWANSARKLGYTVDHTPEVGAIMVFAPGQAGSDPTYGHVAIVEKINSDGSIVTSECGAVMQGKTYSKTYTNTADFQYIHS</sequence>